<gene>
    <name evidence="2" type="ORF">DXN05_23085</name>
</gene>
<organism evidence="2 3">
    <name type="scientific">Deminuibacter soli</name>
    <dbReference type="NCBI Taxonomy" id="2291815"/>
    <lineage>
        <taxon>Bacteria</taxon>
        <taxon>Pseudomonadati</taxon>
        <taxon>Bacteroidota</taxon>
        <taxon>Chitinophagia</taxon>
        <taxon>Chitinophagales</taxon>
        <taxon>Chitinophagaceae</taxon>
        <taxon>Deminuibacter</taxon>
    </lineage>
</organism>
<sequence>MYIKPFFSCVLFFTVFLLCGYQQANAQNGGRPFSLGFYTPAGDSGNVHSSMRDFSTQTQFDLPATDSARFSGFKGWVYRKLLREDLVVIKDKDYSFNISFLPDWQAGHSSVNGGNWLNTRGVSLSGKVGNNLTFRSEFYENQGKFPQYTRDFAEATGVMPGGLGEVKPHELNHAYDFAYSTALINYKAGKYFDFQLGYDKNFIGDGYRSMLLSDNAFNYPFFKLKFTAGQVQYTAMWAQFIDMAYPMSSYDNGYRKKWGAFNYLDWNVTKKFSIGLFESVIWQDSDSTGKRGFDVSYLNPILFLRPVEFANGSPDNALIGFNLKYATGRKSALYGQLLLDEFKIKELKAGKGWWANKFGGQLGFRANDAFGIANLNVLTETNFARPFTFSERSTLNNYGHDNLPLAHPMGANFVEWVNIADYRIKRWFFRGEVMYAREGLDSAGYNFGHDIFKSYDTRAYEYGNYLLQGLGTNVVFVQGKAAFLLNPANNLRLELTVGRRSETNSQWKKQETFFSFGLRSSFRQLVHDF</sequence>
<evidence type="ECO:0000313" key="3">
    <source>
        <dbReference type="Proteomes" id="UP000261284"/>
    </source>
</evidence>
<name>A0A3E1NDB1_9BACT</name>
<reference evidence="2 3" key="1">
    <citation type="submission" date="2018-08" db="EMBL/GenBank/DDBJ databases">
        <title>Chitinophagaceae sp. K23C18032701, a novel bacterium isolated from forest soil.</title>
        <authorList>
            <person name="Wang C."/>
        </authorList>
    </citation>
    <scope>NUCLEOTIDE SEQUENCE [LARGE SCALE GENOMIC DNA]</scope>
    <source>
        <strain evidence="2 3">K23C18032701</strain>
    </source>
</reference>
<feature type="signal peptide" evidence="1">
    <location>
        <begin position="1"/>
        <end position="26"/>
    </location>
</feature>
<evidence type="ECO:0000313" key="2">
    <source>
        <dbReference type="EMBL" id="RFM25847.1"/>
    </source>
</evidence>
<keyword evidence="3" id="KW-1185">Reference proteome</keyword>
<evidence type="ECO:0000256" key="1">
    <source>
        <dbReference type="SAM" id="SignalP"/>
    </source>
</evidence>
<proteinExistence type="predicted"/>
<accession>A0A3E1NDB1</accession>
<dbReference type="AlphaFoldDB" id="A0A3E1NDB1"/>
<dbReference type="Proteomes" id="UP000261284">
    <property type="component" value="Unassembled WGS sequence"/>
</dbReference>
<protein>
    <recommendedName>
        <fullName evidence="4">Gliding motility protein RemB</fullName>
    </recommendedName>
</protein>
<feature type="chain" id="PRO_5017748670" description="Gliding motility protein RemB" evidence="1">
    <location>
        <begin position="27"/>
        <end position="529"/>
    </location>
</feature>
<evidence type="ECO:0008006" key="4">
    <source>
        <dbReference type="Google" id="ProtNLM"/>
    </source>
</evidence>
<dbReference type="Gene3D" id="2.40.160.130">
    <property type="entry name" value="Capsule assembly protein Wzi"/>
    <property type="match status" value="1"/>
</dbReference>
<dbReference type="InterPro" id="IPR038636">
    <property type="entry name" value="Wzi_sf"/>
</dbReference>
<keyword evidence="1" id="KW-0732">Signal</keyword>
<comment type="caution">
    <text evidence="2">The sequence shown here is derived from an EMBL/GenBank/DDBJ whole genome shotgun (WGS) entry which is preliminary data.</text>
</comment>
<dbReference type="EMBL" id="QTJU01000014">
    <property type="protein sequence ID" value="RFM25847.1"/>
    <property type="molecule type" value="Genomic_DNA"/>
</dbReference>